<gene>
    <name evidence="1" type="ORF">Q9312_00325</name>
</gene>
<accession>A0AA51RTK9</accession>
<dbReference type="RefSeq" id="WP_309202532.1">
    <property type="nucleotide sequence ID" value="NZ_CP133548.1"/>
</dbReference>
<evidence type="ECO:0000313" key="1">
    <source>
        <dbReference type="EMBL" id="WMS87391.1"/>
    </source>
</evidence>
<organism evidence="1 2">
    <name type="scientific">Pleionea litopenaei</name>
    <dbReference type="NCBI Taxonomy" id="3070815"/>
    <lineage>
        <taxon>Bacteria</taxon>
        <taxon>Pseudomonadati</taxon>
        <taxon>Pseudomonadota</taxon>
        <taxon>Gammaproteobacteria</taxon>
        <taxon>Oceanospirillales</taxon>
        <taxon>Pleioneaceae</taxon>
        <taxon>Pleionea</taxon>
    </lineage>
</organism>
<sequence>MKKIRVTATVDLTLDEEFDIEKYRRDICLRYDNSYIIPEIEFLSATKDGGKALAFKPVNKSDDGLAEALYGSVIAVNHTIEDIKE</sequence>
<dbReference type="EMBL" id="CP133548">
    <property type="protein sequence ID" value="WMS87391.1"/>
    <property type="molecule type" value="Genomic_DNA"/>
</dbReference>
<evidence type="ECO:0000313" key="2">
    <source>
        <dbReference type="Proteomes" id="UP001239782"/>
    </source>
</evidence>
<protein>
    <submittedName>
        <fullName evidence="1">Uncharacterized protein</fullName>
    </submittedName>
</protein>
<proteinExistence type="predicted"/>
<dbReference type="AlphaFoldDB" id="A0AA51RTK9"/>
<dbReference type="Proteomes" id="UP001239782">
    <property type="component" value="Chromosome"/>
</dbReference>
<name>A0AA51RTK9_9GAMM</name>
<dbReference type="KEGG" id="plei:Q9312_00325"/>
<keyword evidence="2" id="KW-1185">Reference proteome</keyword>
<reference evidence="1 2" key="1">
    <citation type="submission" date="2023-08" db="EMBL/GenBank/DDBJ databases">
        <title>Pleionea litopenaei sp. nov., isolated from stomach of juvenile Litopenaeus vannamei.</title>
        <authorList>
            <person name="Rho A.M."/>
            <person name="Hwang C.Y."/>
        </authorList>
    </citation>
    <scope>NUCLEOTIDE SEQUENCE [LARGE SCALE GENOMIC DNA]</scope>
    <source>
        <strain evidence="1 2">HL-JVS1</strain>
    </source>
</reference>